<proteinExistence type="predicted"/>
<dbReference type="EMBL" id="JACHEK010000001">
    <property type="protein sequence ID" value="MBB6142750.1"/>
    <property type="molecule type" value="Genomic_DNA"/>
</dbReference>
<sequence length="125" mass="13768">MPLDHIVTFLLTQNPDAATRFYRDMLGFTFVRDDGFALVFDLHGTPLRIGKVPSHTPAQNTVLGWEVSDMKAVVAELSAKGVAFERYPNMGQDEQGICTFPTGDKVAWFKDPDGNVLSLSQHAAV</sequence>
<dbReference type="InterPro" id="IPR029068">
    <property type="entry name" value="Glyas_Bleomycin-R_OHBP_Dase"/>
</dbReference>
<keyword evidence="3" id="KW-1185">Reference proteome</keyword>
<keyword evidence="2" id="KW-0560">Oxidoreductase</keyword>
<name>A0A841JNN0_9BACT</name>
<reference evidence="2 3" key="1">
    <citation type="submission" date="2020-08" db="EMBL/GenBank/DDBJ databases">
        <title>Genomic Encyclopedia of Type Strains, Phase IV (KMG-IV): sequencing the most valuable type-strain genomes for metagenomic binning, comparative biology and taxonomic classification.</title>
        <authorList>
            <person name="Goeker M."/>
        </authorList>
    </citation>
    <scope>NUCLEOTIDE SEQUENCE [LARGE SCALE GENOMIC DNA]</scope>
    <source>
        <strain evidence="2 3">DSM 103733</strain>
    </source>
</reference>
<dbReference type="GO" id="GO:0016829">
    <property type="term" value="F:lyase activity"/>
    <property type="evidence" value="ECO:0007669"/>
    <property type="project" value="UniProtKB-KW"/>
</dbReference>
<dbReference type="AlphaFoldDB" id="A0A841JNN0"/>
<dbReference type="InterPro" id="IPR037523">
    <property type="entry name" value="VOC_core"/>
</dbReference>
<dbReference type="SUPFAM" id="SSF54593">
    <property type="entry name" value="Glyoxalase/Bleomycin resistance protein/Dihydroxybiphenyl dioxygenase"/>
    <property type="match status" value="1"/>
</dbReference>
<evidence type="ECO:0000313" key="3">
    <source>
        <dbReference type="Proteomes" id="UP000538666"/>
    </source>
</evidence>
<evidence type="ECO:0000259" key="1">
    <source>
        <dbReference type="PROSITE" id="PS51819"/>
    </source>
</evidence>
<dbReference type="GO" id="GO:0051213">
    <property type="term" value="F:dioxygenase activity"/>
    <property type="evidence" value="ECO:0007669"/>
    <property type="project" value="UniProtKB-KW"/>
</dbReference>
<gene>
    <name evidence="2" type="ORF">HNQ77_000688</name>
</gene>
<protein>
    <submittedName>
        <fullName evidence="2">Catechol 2,3-dioxygenase-like lactoylglutathione lyase family enzyme</fullName>
    </submittedName>
</protein>
<dbReference type="PROSITE" id="PS51819">
    <property type="entry name" value="VOC"/>
    <property type="match status" value="1"/>
</dbReference>
<keyword evidence="2" id="KW-0456">Lyase</keyword>
<dbReference type="Pfam" id="PF00903">
    <property type="entry name" value="Glyoxalase"/>
    <property type="match status" value="1"/>
</dbReference>
<feature type="domain" description="VOC" evidence="1">
    <location>
        <begin position="2"/>
        <end position="122"/>
    </location>
</feature>
<keyword evidence="2" id="KW-0223">Dioxygenase</keyword>
<evidence type="ECO:0000313" key="2">
    <source>
        <dbReference type="EMBL" id="MBB6142750.1"/>
    </source>
</evidence>
<comment type="caution">
    <text evidence="2">The sequence shown here is derived from an EMBL/GenBank/DDBJ whole genome shotgun (WGS) entry which is preliminary data.</text>
</comment>
<dbReference type="OrthoDB" id="9804944at2"/>
<dbReference type="CDD" id="cd06587">
    <property type="entry name" value="VOC"/>
    <property type="match status" value="1"/>
</dbReference>
<dbReference type="Gene3D" id="3.10.180.10">
    <property type="entry name" value="2,3-Dihydroxybiphenyl 1,2-Dioxygenase, domain 1"/>
    <property type="match status" value="1"/>
</dbReference>
<accession>A0A841JNN0</accession>
<organism evidence="2 3">
    <name type="scientific">Silvibacterium bohemicum</name>
    <dbReference type="NCBI Taxonomy" id="1577686"/>
    <lineage>
        <taxon>Bacteria</taxon>
        <taxon>Pseudomonadati</taxon>
        <taxon>Acidobacteriota</taxon>
        <taxon>Terriglobia</taxon>
        <taxon>Terriglobales</taxon>
        <taxon>Acidobacteriaceae</taxon>
        <taxon>Silvibacterium</taxon>
    </lineage>
</organism>
<dbReference type="InterPro" id="IPR004360">
    <property type="entry name" value="Glyas_Fos-R_dOase_dom"/>
</dbReference>
<dbReference type="Proteomes" id="UP000538666">
    <property type="component" value="Unassembled WGS sequence"/>
</dbReference>
<dbReference type="RefSeq" id="WP_050057939.1">
    <property type="nucleotide sequence ID" value="NZ_JACHEK010000001.1"/>
</dbReference>